<dbReference type="Gramene" id="Os06t0119900-01">
    <property type="protein sequence ID" value="Os06t0119900-01"/>
    <property type="gene ID" value="Os06g0119900"/>
</dbReference>
<dbReference type="OrthoDB" id="660331at2759"/>
<keyword evidence="1" id="KW-0812">Transmembrane</keyword>
<keyword evidence="1" id="KW-0472">Membrane</keyword>
<name>A0A0P0WRP5_ORYSJ</name>
<reference evidence="4" key="5">
    <citation type="journal article" date="2007" name="Genome Res.">
        <title>Curated Genome Annotation of Oryza sativa ssp. japonica and Comparative Genome Analysis with Arabidopsis thaliana.</title>
        <authorList>
            <consortium name="The Rice Annotation Project (RAP)"/>
            <person name="Itoh T."/>
            <person name="Tanaka T."/>
            <person name="Barrero R.A."/>
            <person name="Yamasaki C."/>
            <person name="Fujii Y."/>
            <person name="Hilton P.B."/>
            <person name="Antonio B.A."/>
            <person name="Aono H."/>
            <person name="Apweiler R."/>
            <person name="Bruskiewich R."/>
            <person name="Bureau T."/>
            <person name="Burr F."/>
            <person name="Costa de Oliveira A."/>
            <person name="Fuks G."/>
            <person name="Habara T."/>
            <person name="Haberer G."/>
            <person name="Han B."/>
            <person name="Harada E."/>
            <person name="Hiraki A.T."/>
            <person name="Hirochika H."/>
            <person name="Hoen D."/>
            <person name="Hokari H."/>
            <person name="Hosokawa S."/>
            <person name="Hsing Y."/>
            <person name="Ikawa H."/>
            <person name="Ikeo K."/>
            <person name="Imanishi T."/>
            <person name="Ito Y."/>
            <person name="Jaiswal P."/>
            <person name="Kanno M."/>
            <person name="Kawahara Y."/>
            <person name="Kawamura T."/>
            <person name="Kawashima H."/>
            <person name="Khurana J.P."/>
            <person name="Kikuchi S."/>
            <person name="Komatsu S."/>
            <person name="Koyanagi K.O."/>
            <person name="Kubooka H."/>
            <person name="Lieberherr D."/>
            <person name="Lin Y.C."/>
            <person name="Lonsdale D."/>
            <person name="Matsumoto T."/>
            <person name="Matsuya A."/>
            <person name="McCombie W.R."/>
            <person name="Messing J."/>
            <person name="Miyao A."/>
            <person name="Mulder N."/>
            <person name="Nagamura Y."/>
            <person name="Nam J."/>
            <person name="Namiki N."/>
            <person name="Numa H."/>
            <person name="Nurimoto S."/>
            <person name="O'donovan C."/>
            <person name="Ohyanagi H."/>
            <person name="Okido T."/>
            <person name="Oota S."/>
            <person name="Osato N."/>
            <person name="Palmer L.E."/>
            <person name="Quetier F."/>
            <person name="Raghuvanshi S."/>
            <person name="Saichi N."/>
            <person name="Sakai H."/>
            <person name="Sakai Y."/>
            <person name="Sakata K."/>
            <person name="Sakurai T."/>
            <person name="Sato F."/>
            <person name="Sato Y."/>
            <person name="Schoof H."/>
            <person name="Seki M."/>
            <person name="Shibata M."/>
            <person name="Shimizu Y."/>
            <person name="Shinozaki K."/>
            <person name="Shinso Y."/>
            <person name="Singh N.K."/>
            <person name="Smith-White B."/>
            <person name="Takeda J."/>
            <person name="Tanino M."/>
            <person name="Tatusova T."/>
            <person name="Thongjuea S."/>
            <person name="Todokoro F."/>
            <person name="Tsugane M."/>
            <person name="Tyagi A.K."/>
            <person name="Vanavichit A."/>
            <person name="Wang A."/>
            <person name="Wing R.A."/>
            <person name="Yamaguchi K."/>
            <person name="Yamamoto M."/>
            <person name="Yamamoto N."/>
            <person name="Yu Y."/>
            <person name="Zhang H."/>
            <person name="Zhao Q."/>
            <person name="Higo K."/>
            <person name="Burr B."/>
            <person name="Gojobori T."/>
            <person name="Sasaki T."/>
        </authorList>
    </citation>
    <scope>NUCLEOTIDE SEQUENCE</scope>
</reference>
<dbReference type="EMBL" id="AP003457">
    <property type="protein sequence ID" value="BAD68377.1"/>
    <property type="molecule type" value="Genomic_DNA"/>
</dbReference>
<gene>
    <name evidence="4" type="ordered locus">Os06g0119900</name>
    <name evidence="3" type="ORF">OSJNBa0062J13.48</name>
    <name evidence="2" type="ORF">P0660D08.17</name>
</gene>
<dbReference type="KEGG" id="dosa:Os06g0119900"/>
<organism evidence="3 5">
    <name type="scientific">Oryza sativa subsp. japonica</name>
    <name type="common">Rice</name>
    <dbReference type="NCBI Taxonomy" id="39947"/>
    <lineage>
        <taxon>Eukaryota</taxon>
        <taxon>Viridiplantae</taxon>
        <taxon>Streptophyta</taxon>
        <taxon>Embryophyta</taxon>
        <taxon>Tracheophyta</taxon>
        <taxon>Spermatophyta</taxon>
        <taxon>Magnoliopsida</taxon>
        <taxon>Liliopsida</taxon>
        <taxon>Poales</taxon>
        <taxon>Poaceae</taxon>
        <taxon>BOP clade</taxon>
        <taxon>Oryzoideae</taxon>
        <taxon>Oryzeae</taxon>
        <taxon>Oryzinae</taxon>
        <taxon>Oryza</taxon>
        <taxon>Oryza sativa</taxon>
    </lineage>
</organism>
<dbReference type="OMA" id="YHIAVSC"/>
<dbReference type="PANTHER" id="PTHR36480:SF9">
    <property type="entry name" value="OS06G0121700 PROTEIN"/>
    <property type="match status" value="1"/>
</dbReference>
<evidence type="ECO:0000313" key="3">
    <source>
        <dbReference type="EMBL" id="BAD68571.1"/>
    </source>
</evidence>
<keyword evidence="1" id="KW-1133">Transmembrane helix</keyword>
<reference evidence="4" key="4">
    <citation type="journal article" date="2006" name="Nucleic Acids Res.">
        <title>The Rice Annotation Project Database (RAP-DB): hub for Oryza sativa ssp. japonica genome information.</title>
        <authorList>
            <person name="Ohyanagi H."/>
            <person name="Tanaka T."/>
            <person name="Sakai H."/>
            <person name="Shigemoto Y."/>
            <person name="Yamaguchi K."/>
            <person name="Habara T."/>
            <person name="Fujii Y."/>
            <person name="Antonio B.A."/>
            <person name="Nagamura Y."/>
            <person name="Imanishi T."/>
            <person name="Ikeo K."/>
            <person name="Itoh T."/>
            <person name="Gojobori T."/>
            <person name="Sasaki T."/>
        </authorList>
    </citation>
    <scope>NUCLEOTIDE SEQUENCE</scope>
</reference>
<dbReference type="EMBL" id="AP008212">
    <property type="protein sequence ID" value="BAF18549.1"/>
    <property type="molecule type" value="Genomic_DNA"/>
</dbReference>
<dbReference type="KEGG" id="osa:4339946"/>
<accession>A0A0P0WRP5</accession>
<reference evidence="3" key="2">
    <citation type="submission" date="2001-05" db="EMBL/GenBank/DDBJ databases">
        <title>Oryza sativa nipponbare(GA3) genomic DNA, chromosome 6, BAC clone:OSJNBa0062J13.</title>
        <authorList>
            <person name="Sasaki T."/>
            <person name="Matsumoto T."/>
            <person name="Yamamoto K."/>
        </authorList>
    </citation>
    <scope>NUCLEOTIDE SEQUENCE</scope>
</reference>
<evidence type="ECO:0000313" key="4">
    <source>
        <dbReference type="EMBL" id="BAF18549.1"/>
    </source>
</evidence>
<evidence type="ECO:0000313" key="2">
    <source>
        <dbReference type="EMBL" id="BAD68377.1"/>
    </source>
</evidence>
<dbReference type="PANTHER" id="PTHR36480">
    <property type="entry name" value="OS06G0118900 PROTEIN-RELATED"/>
    <property type="match status" value="1"/>
</dbReference>
<dbReference type="AlphaFoldDB" id="A0A0P0WRP5"/>
<reference evidence="2" key="1">
    <citation type="submission" date="2001-03" db="EMBL/GenBank/DDBJ databases">
        <title>Oryza sativa nipponbare(GA3) genomic DNA, chromosome 6, PAC clone:P0660D08.</title>
        <authorList>
            <person name="Sasaki T."/>
            <person name="Matsumoto T."/>
            <person name="Yamamoto K."/>
        </authorList>
    </citation>
    <scope>NUCLEOTIDE SEQUENCE</scope>
</reference>
<feature type="transmembrane region" description="Helical" evidence="1">
    <location>
        <begin position="34"/>
        <end position="56"/>
    </location>
</feature>
<reference evidence="4" key="9">
    <citation type="submission" date="2012-08" db="EMBL/GenBank/DDBJ databases">
        <title>The Second Rice Annotation Project Meeting (RAP2).</title>
        <authorList>
            <consortium name="The Rice Annotation Project (RAP)"/>
        </authorList>
    </citation>
    <scope>NUCLEOTIDE SEQUENCE</scope>
</reference>
<proteinExistence type="predicted"/>
<reference evidence="5" key="7">
    <citation type="journal article" date="2008" name="Nucleic Acids Res.">
        <title>The rice annotation project database (RAP-DB): 2008 update.</title>
        <authorList>
            <consortium name="The rice annotation project (RAP)"/>
        </authorList>
    </citation>
    <scope>GENOME REANNOTATION</scope>
    <source>
        <strain evidence="5">cv. Nipponbare</strain>
    </source>
</reference>
<sequence length="218" mass="23423">MAAMAAAATTTTKKLQVASSSPNTHKSYWSTKQYILVAVVGTLAATVIVIGISALLSPGEIDFSVTKASRMILPLDGGVELNLTVAAANPGWRAAVEYRGFDVKLHYTPFDGEPTLLNEDDASSVRTPFVQPPRNTTAIPVRVFVSGDYWVQNMMRGNDIPITAQVTATVRFLIGKACTRSYHIAVSCYLGLDLFKRPTVSFNHNNTADCVAAGPETV</sequence>
<dbReference type="EMBL" id="AP003564">
    <property type="protein sequence ID" value="BAD68571.1"/>
    <property type="molecule type" value="Genomic_DNA"/>
</dbReference>
<protein>
    <submittedName>
        <fullName evidence="4">Os06g0119900 protein</fullName>
    </submittedName>
</protein>
<evidence type="ECO:0000313" key="5">
    <source>
        <dbReference type="Proteomes" id="UP000000763"/>
    </source>
</evidence>
<dbReference type="Proteomes" id="UP000000763">
    <property type="component" value="Chromosome 6"/>
</dbReference>
<evidence type="ECO:0000256" key="1">
    <source>
        <dbReference type="SAM" id="Phobius"/>
    </source>
</evidence>
<reference evidence="4" key="8">
    <citation type="submission" date="2012-08" db="EMBL/GenBank/DDBJ databases">
        <title>Oryza sativa nipponbare(GA3) genomic DNA, chromosome 6.</title>
        <authorList>
            <consortium name="IRGSP(International Rice Genome Sequencing Project)"/>
        </authorList>
    </citation>
    <scope>NUCLEOTIDE SEQUENCE</scope>
</reference>
<reference evidence="4 5" key="3">
    <citation type="journal article" date="2005" name="Nature">
        <title>The map-based sequence of the rice genome.</title>
        <authorList>
            <consortium name="International rice genome sequencing project (IRGSP)"/>
            <person name="Matsumoto T."/>
            <person name="Wu J."/>
            <person name="Kanamori H."/>
            <person name="Katayose Y."/>
            <person name="Fujisawa M."/>
            <person name="Namiki N."/>
            <person name="Mizuno H."/>
            <person name="Yamamoto K."/>
            <person name="Antonio B.A."/>
            <person name="Baba T."/>
            <person name="Sakata K."/>
            <person name="Nagamura Y."/>
            <person name="Aoki H."/>
            <person name="Arikawa K."/>
            <person name="Arita K."/>
            <person name="Bito T."/>
            <person name="Chiden Y."/>
            <person name="Fujitsuka N."/>
            <person name="Fukunaka R."/>
            <person name="Hamada M."/>
            <person name="Harada C."/>
            <person name="Hayashi A."/>
            <person name="Hijishita S."/>
            <person name="Honda M."/>
            <person name="Hosokawa S."/>
            <person name="Ichikawa Y."/>
            <person name="Idonuma A."/>
            <person name="Iijima M."/>
            <person name="Ikeda M."/>
            <person name="Ikeno M."/>
            <person name="Ito K."/>
            <person name="Ito S."/>
            <person name="Ito T."/>
            <person name="Ito Y."/>
            <person name="Ito Y."/>
            <person name="Iwabuchi A."/>
            <person name="Kamiya K."/>
            <person name="Karasawa W."/>
            <person name="Kurita K."/>
            <person name="Katagiri S."/>
            <person name="Kikuta A."/>
            <person name="Kobayashi H."/>
            <person name="Kobayashi N."/>
            <person name="Machita K."/>
            <person name="Maehara T."/>
            <person name="Masukawa M."/>
            <person name="Mizubayashi T."/>
            <person name="Mukai Y."/>
            <person name="Nagasaki H."/>
            <person name="Nagata Y."/>
            <person name="Naito S."/>
            <person name="Nakashima M."/>
            <person name="Nakama Y."/>
            <person name="Nakamichi Y."/>
            <person name="Nakamura M."/>
            <person name="Meguro A."/>
            <person name="Negishi M."/>
            <person name="Ohta I."/>
            <person name="Ohta T."/>
            <person name="Okamoto M."/>
            <person name="Ono N."/>
            <person name="Saji S."/>
            <person name="Sakaguchi M."/>
            <person name="Sakai K."/>
            <person name="Shibata M."/>
            <person name="Shimokawa T."/>
            <person name="Song J."/>
            <person name="Takazaki Y."/>
            <person name="Terasawa K."/>
            <person name="Tsugane M."/>
            <person name="Tsuji K."/>
            <person name="Ueda S."/>
            <person name="Waki K."/>
            <person name="Yamagata H."/>
            <person name="Yamamoto M."/>
            <person name="Yamamoto S."/>
            <person name="Yamane H."/>
            <person name="Yoshiki S."/>
            <person name="Yoshihara R."/>
            <person name="Yukawa K."/>
            <person name="Zhong H."/>
            <person name="Yano M."/>
            <person name="Yuan Q."/>
            <person name="Ouyang S."/>
            <person name="Liu J."/>
            <person name="Jones K.M."/>
            <person name="Gansberger K."/>
            <person name="Moffat K."/>
            <person name="Hill J."/>
            <person name="Bera J."/>
            <person name="Fadrosh D."/>
            <person name="Jin S."/>
            <person name="Johri S."/>
            <person name="Kim M."/>
            <person name="Overton L."/>
            <person name="Reardon M."/>
            <person name="Tsitrin T."/>
            <person name="Vuong H."/>
            <person name="Weaver B."/>
            <person name="Ciecko A."/>
            <person name="Tallon L."/>
            <person name="Jackson J."/>
            <person name="Pai G."/>
            <person name="Aken S.V."/>
            <person name="Utterback T."/>
            <person name="Reidmuller S."/>
            <person name="Feldblyum T."/>
            <person name="Hsiao J."/>
            <person name="Zismann V."/>
            <person name="Iobst S."/>
            <person name="de Vazeille A.R."/>
            <person name="Buell C.R."/>
            <person name="Ying K."/>
            <person name="Li Y."/>
            <person name="Lu T."/>
            <person name="Huang Y."/>
            <person name="Zhao Q."/>
            <person name="Feng Q."/>
            <person name="Zhang L."/>
            <person name="Zhu J."/>
            <person name="Weng Q."/>
            <person name="Mu J."/>
            <person name="Lu Y."/>
            <person name="Fan D."/>
            <person name="Liu Y."/>
            <person name="Guan J."/>
            <person name="Zhang Y."/>
            <person name="Yu S."/>
            <person name="Liu X."/>
            <person name="Zhang Y."/>
            <person name="Hong G."/>
            <person name="Han B."/>
            <person name="Choisne N."/>
            <person name="Demange N."/>
            <person name="Orjeda G."/>
            <person name="Samain S."/>
            <person name="Cattolico L."/>
            <person name="Pelletier E."/>
            <person name="Couloux A."/>
            <person name="Segurens B."/>
            <person name="Wincker P."/>
            <person name="D'Hont A."/>
            <person name="Scarpelli C."/>
            <person name="Weissenbach J."/>
            <person name="Salanoubat M."/>
            <person name="Quetier F."/>
            <person name="Yu Y."/>
            <person name="Kim H.R."/>
            <person name="Rambo T."/>
            <person name="Currie J."/>
            <person name="Collura K."/>
            <person name="Luo M."/>
            <person name="Yang T."/>
            <person name="Ammiraju J.S.S."/>
            <person name="Engler F."/>
            <person name="Soderlund C."/>
            <person name="Wing R.A."/>
            <person name="Palmer L.E."/>
            <person name="de la Bastide M."/>
            <person name="Spiegel L."/>
            <person name="Nascimento L."/>
            <person name="Zutavern T."/>
            <person name="O'Shaughnessy A."/>
            <person name="Dike S."/>
            <person name="Dedhia N."/>
            <person name="Preston R."/>
            <person name="Balija V."/>
            <person name="McCombie W.R."/>
            <person name="Chow T."/>
            <person name="Chen H."/>
            <person name="Chung M."/>
            <person name="Chen C."/>
            <person name="Shaw J."/>
            <person name="Wu H."/>
            <person name="Hsiao K."/>
            <person name="Chao Y."/>
            <person name="Chu M."/>
            <person name="Cheng C."/>
            <person name="Hour A."/>
            <person name="Lee P."/>
            <person name="Lin S."/>
            <person name="Lin Y."/>
            <person name="Liou J."/>
            <person name="Liu S."/>
            <person name="Hsing Y."/>
            <person name="Raghuvanshi S."/>
            <person name="Mohanty A."/>
            <person name="Bharti A.K."/>
            <person name="Gaur A."/>
            <person name="Gupta V."/>
            <person name="Kumar D."/>
            <person name="Ravi V."/>
            <person name="Vij S."/>
            <person name="Kapur A."/>
            <person name="Khurana P."/>
            <person name="Khurana P."/>
            <person name="Khurana J.P."/>
            <person name="Tyagi A.K."/>
            <person name="Gaikwad K."/>
            <person name="Singh A."/>
            <person name="Dalal V."/>
            <person name="Srivastava S."/>
            <person name="Dixit A."/>
            <person name="Pal A.K."/>
            <person name="Ghazi I.A."/>
            <person name="Yadav M."/>
            <person name="Pandit A."/>
            <person name="Bhargava A."/>
            <person name="Sureshbabu K."/>
            <person name="Batra K."/>
            <person name="Sharma T.R."/>
            <person name="Mohapatra T."/>
            <person name="Singh N.K."/>
            <person name="Messing J."/>
            <person name="Nelson A.B."/>
            <person name="Fuks G."/>
            <person name="Kavchok S."/>
            <person name="Keizer G."/>
            <person name="Linton E."/>
            <person name="Llaca V."/>
            <person name="Song R."/>
            <person name="Tanyolac B."/>
            <person name="Young S."/>
            <person name="Ho-Il K."/>
            <person name="Hahn J.H."/>
            <person name="Sangsakoo G."/>
            <person name="Vanavichit A."/>
            <person name="de Mattos Luiz.A.T."/>
            <person name="Zimmer P.D."/>
            <person name="Malone G."/>
            <person name="Dellagostin O."/>
            <person name="de Oliveira A.C."/>
            <person name="Bevan M."/>
            <person name="Bancroft I."/>
            <person name="Minx P."/>
            <person name="Cordum H."/>
            <person name="Wilson R."/>
            <person name="Cheng Z."/>
            <person name="Jin W."/>
            <person name="Jiang J."/>
            <person name="Leong S.A."/>
            <person name="Iwama H."/>
            <person name="Gojobori T."/>
            <person name="Itoh T."/>
            <person name="Niimura Y."/>
            <person name="Fujii Y."/>
            <person name="Habara T."/>
            <person name="Sakai H."/>
            <person name="Sato Y."/>
            <person name="Wilson G."/>
            <person name="Kumar K."/>
            <person name="McCouch S."/>
            <person name="Juretic N."/>
            <person name="Hoen D."/>
            <person name="Wright S."/>
            <person name="Bruskiewich R."/>
            <person name="Bureau T."/>
            <person name="Miyao A."/>
            <person name="Hirochika H."/>
            <person name="Nishikawa T."/>
            <person name="Kadowaki K."/>
            <person name="Sugiura M."/>
            <person name="Burr B."/>
            <person name="Sasaki T."/>
        </authorList>
    </citation>
    <scope>NUCLEOTIDE SEQUENCE [LARGE SCALE GENOMIC DNA]</scope>
    <source>
        <strain evidence="5">cv. Nipponbare</strain>
    </source>
</reference>
<reference evidence="4" key="6">
    <citation type="journal article" date="2008" name="Nucleic Acids Res.">
        <title>The Rice Annotation Project Database (RAP-DB): 2008 update.</title>
        <authorList>
            <consortium name="The Rice Annotation Project (RAP)"/>
            <person name="Tanaka T."/>
            <person name="Antonio B.A."/>
            <person name="Kikuchi S."/>
            <person name="Matsumoto T."/>
            <person name="Nagamura Y."/>
            <person name="Numa H."/>
            <person name="Sakai H."/>
            <person name="Wu J."/>
            <person name="Itoh T."/>
            <person name="Sasaki T."/>
            <person name="Aono R."/>
            <person name="Fujii Y."/>
            <person name="Habara T."/>
            <person name="Harada E."/>
            <person name="Kanno M."/>
            <person name="Kawahara Y."/>
            <person name="Kawashima H."/>
            <person name="Kubooka H."/>
            <person name="Matsuya A."/>
            <person name="Nakaoka H."/>
            <person name="Saichi N."/>
            <person name="Sanbonmatsu R."/>
            <person name="Sato Y."/>
            <person name="Shinso Y."/>
            <person name="Suzuki M."/>
            <person name="Takeda J."/>
            <person name="Tanino M."/>
            <person name="Todokoro F."/>
            <person name="Yamaguchi K."/>
            <person name="Yamamoto N."/>
            <person name="Yamasaki C."/>
            <person name="Imanishi T."/>
            <person name="Okido T."/>
            <person name="Tada M."/>
            <person name="Ikeo K."/>
            <person name="Tateno Y."/>
            <person name="Gojobori T."/>
            <person name="Lin Y.C."/>
            <person name="Wei F.J."/>
            <person name="Hsing Y.I."/>
            <person name="Zhao Q."/>
            <person name="Han B."/>
            <person name="Kramer M.R."/>
            <person name="McCombie R.W."/>
            <person name="Lonsdale D."/>
            <person name="O'Donovan C.C."/>
            <person name="Whitfield E.J."/>
            <person name="Apweiler R."/>
            <person name="Koyanagi K.O."/>
            <person name="Khurana J.P."/>
            <person name="Raghuvanshi S."/>
            <person name="Singh N.K."/>
            <person name="Tyagi A.K."/>
            <person name="Haberer G."/>
            <person name="Fujisawa M."/>
            <person name="Hosokawa S."/>
            <person name="Ito Y."/>
            <person name="Ikawa H."/>
            <person name="Shibata M."/>
            <person name="Yamamoto M."/>
            <person name="Bruskiewich R.M."/>
            <person name="Hoen D.R."/>
            <person name="Bureau TE."/>
            <person name="Namiki N."/>
            <person name="Ohyanagi H."/>
            <person name="Sakai Y."/>
            <person name="Nobushima S."/>
            <person name="Sakata K."/>
            <person name="Barrero R.A."/>
            <person name="Sato Y."/>
            <person name="Souvorov A."/>
            <person name="Smith-White B."/>
            <person name="Tatusova T."/>
            <person name="An S."/>
            <person name="An G."/>
            <person name="OOta S."/>
            <person name="Fuks G."/>
            <person name="Messing J."/>
            <person name="Christie K.R."/>
            <person name="Lieberherr D."/>
            <person name="Kim H."/>
            <person name="Zuccolo A."/>
            <person name="Wing R.A."/>
            <person name="Nobuta K."/>
            <person name="Green P.J."/>
            <person name="Lu C."/>
            <person name="Meyers BC."/>
            <person name="Chaparro C."/>
            <person name="Piegu B."/>
            <person name="Panaud O."/>
            <person name="Echeverria M."/>
        </authorList>
    </citation>
    <scope>NUCLEOTIDE SEQUENCE</scope>
</reference>